<gene>
    <name evidence="1" type="ORF">A5893_16120</name>
</gene>
<dbReference type="STRING" id="1826909.A5893_16120"/>
<dbReference type="EMBL" id="LWHJ01000031">
    <property type="protein sequence ID" value="OAQ38313.1"/>
    <property type="molecule type" value="Genomic_DNA"/>
</dbReference>
<organism evidence="1 2">
    <name type="scientific">Pedobacter psychrophilus</name>
    <dbReference type="NCBI Taxonomy" id="1826909"/>
    <lineage>
        <taxon>Bacteria</taxon>
        <taxon>Pseudomonadati</taxon>
        <taxon>Bacteroidota</taxon>
        <taxon>Sphingobacteriia</taxon>
        <taxon>Sphingobacteriales</taxon>
        <taxon>Sphingobacteriaceae</taxon>
        <taxon>Pedobacter</taxon>
    </lineage>
</organism>
<dbReference type="RefSeq" id="WP_068823708.1">
    <property type="nucleotide sequence ID" value="NZ_LWHJ01000031.1"/>
</dbReference>
<keyword evidence="2" id="KW-1185">Reference proteome</keyword>
<sequence>MIEAAVINSGVHGSSSAFKNNALVNYTYLNVDENFSPDLTPYHLLLTGNPTDHIALYKIKDKIADFLNQGKTLFCFSGWYTDYIPGNKWIMERDIKSIDIRYFKKSDKNNLLTGVNINELIYQNGISGWWACGHIEPSENAEIILVDTLNRPIMILDQNSTNGTIICTSGGPLNGKKSKNEEDLHAVNVLYNNLIDYIYKKQRHEQENRISI</sequence>
<reference evidence="1 2" key="1">
    <citation type="submission" date="2016-04" db="EMBL/GenBank/DDBJ databases">
        <authorList>
            <person name="Evans L.H."/>
            <person name="Alamgir A."/>
            <person name="Owens N."/>
            <person name="Weber N.D."/>
            <person name="Virtaneva K."/>
            <person name="Barbian K."/>
            <person name="Babar A."/>
            <person name="Rosenke K."/>
        </authorList>
    </citation>
    <scope>NUCLEOTIDE SEQUENCE [LARGE SCALE GENOMIC DNA]</scope>
    <source>
        <strain evidence="1 2">CCM 8644</strain>
    </source>
</reference>
<evidence type="ECO:0000313" key="1">
    <source>
        <dbReference type="EMBL" id="OAQ38313.1"/>
    </source>
</evidence>
<dbReference type="OrthoDB" id="942393at2"/>
<reference evidence="1 2" key="2">
    <citation type="submission" date="2016-06" db="EMBL/GenBank/DDBJ databases">
        <title>Pedobacter psychrophilus sp. nov., isolated from Antarctic fragmentary rock.</title>
        <authorList>
            <person name="Svec P."/>
        </authorList>
    </citation>
    <scope>NUCLEOTIDE SEQUENCE [LARGE SCALE GENOMIC DNA]</scope>
    <source>
        <strain evidence="1 2">CCM 8644</strain>
    </source>
</reference>
<comment type="caution">
    <text evidence="1">The sequence shown here is derived from an EMBL/GenBank/DDBJ whole genome shotgun (WGS) entry which is preliminary data.</text>
</comment>
<accession>A0A179DCX0</accession>
<proteinExistence type="predicted"/>
<dbReference type="Proteomes" id="UP000078459">
    <property type="component" value="Unassembled WGS sequence"/>
</dbReference>
<dbReference type="AlphaFoldDB" id="A0A179DCX0"/>
<name>A0A179DCX0_9SPHI</name>
<protein>
    <submittedName>
        <fullName evidence="1">Uncharacterized protein</fullName>
    </submittedName>
</protein>
<evidence type="ECO:0000313" key="2">
    <source>
        <dbReference type="Proteomes" id="UP000078459"/>
    </source>
</evidence>